<gene>
    <name evidence="1" type="ORF">E3U43_001965</name>
</gene>
<keyword evidence="2" id="KW-1185">Reference proteome</keyword>
<sequence>MDVPVESFNVRYREEDGTVYFESYIPPSRDAIHLPTYVLYLLMAVFILLGVLYAIIGHLIKDLIHDFADWLFGEQPEEVVVNYCEAKDKFMADWCPETSPELEALARAEENKMVDRDFMRAPAIWIISTDPQASGTGSLRARILTHAPSPNLSDLCSDETDNSPPLQLHTLKEFEQHLNDLKKENFSLKLRIYFLEERIQQKYEESSEDVYRTNIELKVEVESLKQELQEKQQLLDKALTTAESLTNHNEAELQRRCQERQQEIDHMQQVLETKIQLLQEEAQLARSEAERMASLAGSHSHASLLSLDTPMEDIPEDERPPSILSPSNTTKDRLIEELTKELHSKDALIIELNGEKTTLTLRVGELEGQVQELSSSLLQKDKDVEFYQEELGQERLRIEQEMQSLVEEQQSQLNQYECAAGQCVSELQKAQLQVQELYQLIDGQNTTLCKLRELAHRNQLSQCKAPEGVSESLTLAQVQGELVAAQSSLFSLGLELEASQRSLRQSQRQGDDVMRFKDRLNSDLQEVLQHREVTEKHNQDLRCTLQKTHSELQAKEAALKESEAERHTVVQEKDRSITQLERSLQDKERQLQRSIDDKFRCVEEREGQVRRLQLALREKERDLERLRCILSSNEETITDLTAALVARVQAGPTNVVEELKARLALKEKLFQELLSDRSRQSNEHQAQVQDMLNTISSKDQYLQDYSYRLSLVISEQTTQQQELRRQLSLREQELCELKRDKEREMGGEMEHLRSLLKEKEAFIKELMQGPGGGDAAIQ</sequence>
<organism evidence="1 2">
    <name type="scientific">Larimichthys crocea</name>
    <name type="common">Large yellow croaker</name>
    <name type="synonym">Pseudosciaena crocea</name>
    <dbReference type="NCBI Taxonomy" id="215358"/>
    <lineage>
        <taxon>Eukaryota</taxon>
        <taxon>Metazoa</taxon>
        <taxon>Chordata</taxon>
        <taxon>Craniata</taxon>
        <taxon>Vertebrata</taxon>
        <taxon>Euteleostomi</taxon>
        <taxon>Actinopterygii</taxon>
        <taxon>Neopterygii</taxon>
        <taxon>Teleostei</taxon>
        <taxon>Neoteleostei</taxon>
        <taxon>Acanthomorphata</taxon>
        <taxon>Eupercaria</taxon>
        <taxon>Sciaenidae</taxon>
        <taxon>Larimichthys</taxon>
    </lineage>
</organism>
<evidence type="ECO:0000313" key="1">
    <source>
        <dbReference type="EMBL" id="TMS09306.1"/>
    </source>
</evidence>
<protein>
    <submittedName>
        <fullName evidence="1">Uncharacterized protein</fullName>
    </submittedName>
</protein>
<reference evidence="1" key="1">
    <citation type="submission" date="2018-11" db="EMBL/GenBank/DDBJ databases">
        <title>The sequence and de novo assembly of Larimichthys crocea genome using PacBio and Hi-C technologies.</title>
        <authorList>
            <person name="Xu P."/>
            <person name="Chen B."/>
            <person name="Zhou Z."/>
            <person name="Ke Q."/>
            <person name="Wu Y."/>
            <person name="Bai H."/>
            <person name="Pu F."/>
        </authorList>
    </citation>
    <scope>NUCLEOTIDE SEQUENCE</scope>
    <source>
        <tissue evidence="1">Muscle</tissue>
    </source>
</reference>
<proteinExistence type="predicted"/>
<comment type="caution">
    <text evidence="1">The sequence shown here is derived from an EMBL/GenBank/DDBJ whole genome shotgun (WGS) entry which is preliminary data.</text>
</comment>
<dbReference type="EMBL" id="CM011688">
    <property type="protein sequence ID" value="TMS09306.1"/>
    <property type="molecule type" value="Genomic_DNA"/>
</dbReference>
<accession>A0ACD3QPW4</accession>
<dbReference type="Proteomes" id="UP000793456">
    <property type="component" value="Chromosome XV"/>
</dbReference>
<evidence type="ECO:0000313" key="2">
    <source>
        <dbReference type="Proteomes" id="UP000793456"/>
    </source>
</evidence>
<name>A0ACD3QPW4_LARCR</name>